<accession>A0A9D1LB74</accession>
<dbReference type="EMBL" id="DVMU01000142">
    <property type="protein sequence ID" value="HIU34168.1"/>
    <property type="molecule type" value="Genomic_DNA"/>
</dbReference>
<protein>
    <submittedName>
        <fullName evidence="1">NYN domain-containing protein</fullName>
    </submittedName>
</protein>
<dbReference type="Proteomes" id="UP000824072">
    <property type="component" value="Unassembled WGS sequence"/>
</dbReference>
<evidence type="ECO:0000313" key="1">
    <source>
        <dbReference type="EMBL" id="HIU34168.1"/>
    </source>
</evidence>
<dbReference type="Pfam" id="PF05991">
    <property type="entry name" value="NYN_YacP"/>
    <property type="match status" value="1"/>
</dbReference>
<reference evidence="1" key="1">
    <citation type="submission" date="2020-10" db="EMBL/GenBank/DDBJ databases">
        <authorList>
            <person name="Gilroy R."/>
        </authorList>
    </citation>
    <scope>NUCLEOTIDE SEQUENCE</scope>
    <source>
        <strain evidence="1">ChiHcec3-11533</strain>
    </source>
</reference>
<proteinExistence type="predicted"/>
<name>A0A9D1LB74_9FIRM</name>
<organism evidence="1 2">
    <name type="scientific">Candidatus Pullichristensenella excrementigallinarum</name>
    <dbReference type="NCBI Taxonomy" id="2840907"/>
    <lineage>
        <taxon>Bacteria</taxon>
        <taxon>Bacillati</taxon>
        <taxon>Bacillota</taxon>
        <taxon>Clostridia</taxon>
        <taxon>Candidatus Pullichristensenella</taxon>
    </lineage>
</organism>
<gene>
    <name evidence="1" type="ORF">IAB02_06355</name>
</gene>
<comment type="caution">
    <text evidence="1">The sequence shown here is derived from an EMBL/GenBank/DDBJ whole genome shotgun (WGS) entry which is preliminary data.</text>
</comment>
<evidence type="ECO:0000313" key="2">
    <source>
        <dbReference type="Proteomes" id="UP000824072"/>
    </source>
</evidence>
<dbReference type="InterPro" id="IPR010298">
    <property type="entry name" value="YacP-like"/>
</dbReference>
<dbReference type="PANTHER" id="PTHR34547">
    <property type="entry name" value="YACP-LIKE NYN DOMAIN PROTEIN"/>
    <property type="match status" value="1"/>
</dbReference>
<reference evidence="1" key="2">
    <citation type="journal article" date="2021" name="PeerJ">
        <title>Extensive microbial diversity within the chicken gut microbiome revealed by metagenomics and culture.</title>
        <authorList>
            <person name="Gilroy R."/>
            <person name="Ravi A."/>
            <person name="Getino M."/>
            <person name="Pursley I."/>
            <person name="Horton D.L."/>
            <person name="Alikhan N.F."/>
            <person name="Baker D."/>
            <person name="Gharbi K."/>
            <person name="Hall N."/>
            <person name="Watson M."/>
            <person name="Adriaenssens E.M."/>
            <person name="Foster-Nyarko E."/>
            <person name="Jarju S."/>
            <person name="Secka A."/>
            <person name="Antonio M."/>
            <person name="Oren A."/>
            <person name="Chaudhuri R.R."/>
            <person name="La Ragione R."/>
            <person name="Hildebrand F."/>
            <person name="Pallen M.J."/>
        </authorList>
    </citation>
    <scope>NUCLEOTIDE SEQUENCE</scope>
    <source>
        <strain evidence="1">ChiHcec3-11533</strain>
    </source>
</reference>
<dbReference type="AlphaFoldDB" id="A0A9D1LB74"/>
<sequence>MNRQKLLVVDGYNVINAWKSVSSVQGGGREWLADARDQLTAKLQNYAGYTGQKVVLVFDAYLSQRPTRTEEQMGPVTVVYTQKGETADHYIERLCDQWAERAELGLVEIRVATSDLLEQTLVLGRYATRLSSRELLREIHAAGPEQRRQEFRSDRTLLIDRVPEDVRRRLESLRRGEQYQSEDGNP</sequence>
<dbReference type="PANTHER" id="PTHR34547:SF1">
    <property type="entry name" value="YACP-LIKE NYN DOMAIN PROTEIN"/>
    <property type="match status" value="1"/>
</dbReference>
<dbReference type="CDD" id="cd10912">
    <property type="entry name" value="PIN_YacP-like"/>
    <property type="match status" value="1"/>
</dbReference>